<evidence type="ECO:0000256" key="5">
    <source>
        <dbReference type="SAM" id="Coils"/>
    </source>
</evidence>
<protein>
    <recommendedName>
        <fullName evidence="7">NF-X1-type domain-containing protein</fullName>
    </recommendedName>
</protein>
<keyword evidence="9" id="KW-1185">Reference proteome</keyword>
<accession>A0AAV2I6D7</accession>
<evidence type="ECO:0000313" key="9">
    <source>
        <dbReference type="Proteomes" id="UP001497497"/>
    </source>
</evidence>
<keyword evidence="5" id="KW-0175">Coiled coil</keyword>
<dbReference type="InterPro" id="IPR047187">
    <property type="entry name" value="SF1_C_Upf1"/>
</dbReference>
<dbReference type="SMART" id="SM00438">
    <property type="entry name" value="ZnF_NFX"/>
    <property type="match status" value="7"/>
</dbReference>
<organism evidence="8 9">
    <name type="scientific">Lymnaea stagnalis</name>
    <name type="common">Great pond snail</name>
    <name type="synonym">Helix stagnalis</name>
    <dbReference type="NCBI Taxonomy" id="6523"/>
    <lineage>
        <taxon>Eukaryota</taxon>
        <taxon>Metazoa</taxon>
        <taxon>Spiralia</taxon>
        <taxon>Lophotrochozoa</taxon>
        <taxon>Mollusca</taxon>
        <taxon>Gastropoda</taxon>
        <taxon>Heterobranchia</taxon>
        <taxon>Euthyneura</taxon>
        <taxon>Panpulmonata</taxon>
        <taxon>Hygrophila</taxon>
        <taxon>Lymnaeoidea</taxon>
        <taxon>Lymnaeidae</taxon>
        <taxon>Lymnaea</taxon>
    </lineage>
</organism>
<feature type="domain" description="NF-X1-type" evidence="7">
    <location>
        <begin position="1215"/>
        <end position="1235"/>
    </location>
</feature>
<dbReference type="GO" id="GO:0031380">
    <property type="term" value="C:nuclear RNA-directed RNA polymerase complex"/>
    <property type="evidence" value="ECO:0007669"/>
    <property type="project" value="TreeGrafter"/>
</dbReference>
<feature type="domain" description="NF-X1-type" evidence="7">
    <location>
        <begin position="1241"/>
        <end position="1260"/>
    </location>
</feature>
<name>A0AAV2I6D7_LYMST</name>
<dbReference type="Gene3D" id="3.40.50.300">
    <property type="entry name" value="P-loop containing nucleotide triphosphate hydrolases"/>
    <property type="match status" value="3"/>
</dbReference>
<reference evidence="8 9" key="1">
    <citation type="submission" date="2024-04" db="EMBL/GenBank/DDBJ databases">
        <authorList>
            <consortium name="Genoscope - CEA"/>
            <person name="William W."/>
        </authorList>
    </citation>
    <scope>NUCLEOTIDE SEQUENCE [LARGE SCALE GENOMIC DNA]</scope>
</reference>
<feature type="region of interest" description="Disordered" evidence="6">
    <location>
        <begin position="739"/>
        <end position="783"/>
    </location>
</feature>
<dbReference type="Proteomes" id="UP001497497">
    <property type="component" value="Unassembled WGS sequence"/>
</dbReference>
<dbReference type="PANTHER" id="PTHR10887:SF341">
    <property type="entry name" value="NFX1-TYPE ZINC FINGER-CONTAINING PROTEIN 1"/>
    <property type="match status" value="1"/>
</dbReference>
<dbReference type="InterPro" id="IPR045055">
    <property type="entry name" value="DNA2/NAM7-like"/>
</dbReference>
<evidence type="ECO:0000256" key="1">
    <source>
        <dbReference type="ARBA" id="ARBA00022723"/>
    </source>
</evidence>
<dbReference type="FunFam" id="3.40.50.300:FF:001366">
    <property type="entry name" value="ATP binding protein, putative"/>
    <property type="match status" value="1"/>
</dbReference>
<evidence type="ECO:0000259" key="7">
    <source>
        <dbReference type="SMART" id="SM00438"/>
    </source>
</evidence>
<gene>
    <name evidence="8" type="ORF">GSLYS_00014031001</name>
</gene>
<dbReference type="Pfam" id="PF25396">
    <property type="entry name" value="ZNFX1"/>
    <property type="match status" value="1"/>
</dbReference>
<dbReference type="GO" id="GO:0008270">
    <property type="term" value="F:zinc ion binding"/>
    <property type="evidence" value="ECO:0007669"/>
    <property type="project" value="UniProtKB-KW"/>
</dbReference>
<dbReference type="InterPro" id="IPR041677">
    <property type="entry name" value="DNA2/NAM7_AAA_11"/>
</dbReference>
<evidence type="ECO:0000256" key="3">
    <source>
        <dbReference type="ARBA" id="ARBA00022771"/>
    </source>
</evidence>
<dbReference type="Pfam" id="PF13086">
    <property type="entry name" value="AAA_11"/>
    <property type="match status" value="2"/>
</dbReference>
<feature type="domain" description="NF-X1-type" evidence="7">
    <location>
        <begin position="1478"/>
        <end position="1497"/>
    </location>
</feature>
<dbReference type="CDD" id="cd18808">
    <property type="entry name" value="SF1_C_Upf1"/>
    <property type="match status" value="1"/>
</dbReference>
<evidence type="ECO:0000256" key="2">
    <source>
        <dbReference type="ARBA" id="ARBA00022737"/>
    </source>
</evidence>
<feature type="domain" description="NF-X1-type" evidence="7">
    <location>
        <begin position="1319"/>
        <end position="1343"/>
    </location>
</feature>
<comment type="caution">
    <text evidence="8">The sequence shown here is derived from an EMBL/GenBank/DDBJ whole genome shotgun (WGS) entry which is preliminary data.</text>
</comment>
<keyword evidence="4" id="KW-0862">Zinc</keyword>
<feature type="compositionally biased region" description="Basic residues" evidence="6">
    <location>
        <begin position="1"/>
        <end position="16"/>
    </location>
</feature>
<keyword evidence="1" id="KW-0479">Metal-binding</keyword>
<sequence length="1549" mass="175590">MNPGEKKKRRRPRRKGAQNAEPQGNGPIRIVQLKDWAGLTQEPEVLLIHLMLHLDQLTDFFNSQSISSQEMEHLAVIFESLLVVKYHEHSFNHILELLASSRFYDVHLVGYLNGQEEPSGGKVAPIAIVFVEEISRRLPSRIHGCRSFVLCMCQKYASFNCELQAVNKMINSFNAAVERSSVKNSDASNSLEDFRELTVFPTEKDTEDGVSPFIRRNQVAGAFSDKRHYFDVVFRLLREDFFRPLRESIAHCRKGNTKFTDSAAIIYSNVRIVSVRLENGIEHVLLLDIARLRAINWDCTKYFKTGNLVCVSRNNFKTIMFGVVGFNTVRGVANGRVRVYFHNCFEAVYGIAADEKLKLIESPSFFVAYRYVLEGLQDMFDLHLPMEPYLVQCVPESKQTSYLTDTTCYDLSSIKGDDFTHVKWTPQKVIPTDSWPRLTKVCLNEEQYAAVKVALTQELTLLQGPPGTGKTYVSWKLMRILLENRGRGVPDDRPILVVCFTNHALDQFLEGLLPFCEKGIVRVGGRSNSRALEPFNLREISRRKRSNLLSRYTKTVRRKITSIERDLRTLTQNMKMFQAEIPDIDDLKDFMTEFHLRNLLSGVPSDTAQSMLLRTWLNMAKDNLGSSLVNRIEAHLIACLMEEKNRRKDSCLDFSADIPFSLKAAVYRNWAYKFENTSWELCIDKILPDDKLKSHISQKVLTAIYDMGFESIKDWLLGRDAEEMLDNVEELQEELFENNVEEVNNDDDQEYYDSWDDDDDDDDDDSECTEDSGEEHPDSASSAVHIISRAKMLGVDFSSENVQENLTMELSSGQIMKKLQVAKPMTGEEESKVVDVWKLSSNNRFRLYKSWFERLMTSISRKIQELTDNYNLLLEQKREIREMKDLAVLKNAMVVGMTTTGAARNRKLLRTIGPRIIVVEEAAEVLEAHIITALNEHCQHLILIGDHQQLRPRTQVYQLAQEFGLEVSMFERLVNNKFTCIQLVEQHRMRPEISVFMRLIYPDLKDSESVKGRPSVSGMDKNVFFIKHNQPENNVKNGASKLNNFEARYLIKLCEYLIMQGYGANDITILGAYSGQVTLIQELITNSKKPWLQTVHVSTVDSFQGEQNKIILLSLVRSNVKERVGFLSTDNRVCVALSRAQFGMYVIGDIDLLVRHSDLWRRISETAERQECIGSVLRLRCQNQKHVTDIGGLVDFEKVIHARGCFQICKDRLSCGHLCLKTCHVGGHQALECDQACLKSCPNGHTCTGTCGEECPPCFALTTKTLTCGHLVQTKCGYQYDIACTQPCLKKCPSGHACGLKCNEPCQPCKKACKFRLPCGHLCSKQCHVSGHSNIICNQPCLKTCPSGHSCGLKCSEPCKPCKKACKIRLPCGHLCSKQCHLDGHYNIVCNQPCLKTCPSGHSCGLKCSEPCQPCKKACKFPLPCGHLCSKRCHLDGHDNIVCNQPCLKQCLNEHKCPGKCSEECPPCGQLISKSLTCGHFVETKCGFKLYHLVCTQPCLKKCPSGHPCPLKCYDRCQPCTLQVKRTLSCGHEVVTACNMKSLACHLRC</sequence>
<feature type="domain" description="NF-X1-type" evidence="7">
    <location>
        <begin position="1425"/>
        <end position="1449"/>
    </location>
</feature>
<feature type="region of interest" description="Disordered" evidence="6">
    <location>
        <begin position="1"/>
        <end position="25"/>
    </location>
</feature>
<feature type="non-terminal residue" evidence="8">
    <location>
        <position position="1549"/>
    </location>
</feature>
<dbReference type="SUPFAM" id="SSF52540">
    <property type="entry name" value="P-loop containing nucleoside triphosphate hydrolases"/>
    <property type="match status" value="1"/>
</dbReference>
<dbReference type="Pfam" id="PF13087">
    <property type="entry name" value="AAA_12"/>
    <property type="match status" value="1"/>
</dbReference>
<evidence type="ECO:0000256" key="4">
    <source>
        <dbReference type="ARBA" id="ARBA00022833"/>
    </source>
</evidence>
<evidence type="ECO:0000256" key="6">
    <source>
        <dbReference type="SAM" id="MobiDB-lite"/>
    </source>
</evidence>
<dbReference type="InterPro" id="IPR041679">
    <property type="entry name" value="DNA2/NAM7-like_C"/>
</dbReference>
<feature type="domain" description="NF-X1-type" evidence="7">
    <location>
        <begin position="1372"/>
        <end position="1396"/>
    </location>
</feature>
<dbReference type="InterPro" id="IPR027417">
    <property type="entry name" value="P-loop_NTPase"/>
</dbReference>
<dbReference type="InterPro" id="IPR000967">
    <property type="entry name" value="Znf_NFX1"/>
</dbReference>
<keyword evidence="2" id="KW-0677">Repeat</keyword>
<dbReference type="GO" id="GO:0031048">
    <property type="term" value="P:regulatory ncRNA-mediated heterochromatin formation"/>
    <property type="evidence" value="ECO:0007669"/>
    <property type="project" value="TreeGrafter"/>
</dbReference>
<dbReference type="InterPro" id="IPR057373">
    <property type="entry name" value="ZNFX1"/>
</dbReference>
<feature type="coiled-coil region" evidence="5">
    <location>
        <begin position="856"/>
        <end position="883"/>
    </location>
</feature>
<keyword evidence="3" id="KW-0863">Zinc-finger</keyword>
<feature type="domain" description="NF-X1-type" evidence="7">
    <location>
        <begin position="1398"/>
        <end position="1417"/>
    </location>
</feature>
<evidence type="ECO:0000313" key="8">
    <source>
        <dbReference type="EMBL" id="CAL1540382.1"/>
    </source>
</evidence>
<proteinExistence type="predicted"/>
<dbReference type="PANTHER" id="PTHR10887">
    <property type="entry name" value="DNA2/NAM7 HELICASE FAMILY"/>
    <property type="match status" value="1"/>
</dbReference>
<dbReference type="GO" id="GO:0004386">
    <property type="term" value="F:helicase activity"/>
    <property type="evidence" value="ECO:0007669"/>
    <property type="project" value="InterPro"/>
</dbReference>
<feature type="compositionally biased region" description="Acidic residues" evidence="6">
    <location>
        <begin position="739"/>
        <end position="773"/>
    </location>
</feature>
<dbReference type="EMBL" id="CAXITT010000379">
    <property type="protein sequence ID" value="CAL1540382.1"/>
    <property type="molecule type" value="Genomic_DNA"/>
</dbReference>